<comment type="caution">
    <text evidence="12">The sequence shown here is derived from an EMBL/GenBank/DDBJ whole genome shotgun (WGS) entry which is preliminary data.</text>
</comment>
<dbReference type="Pfam" id="PF00345">
    <property type="entry name" value="PapD_N"/>
    <property type="match status" value="1"/>
</dbReference>
<dbReference type="InterPro" id="IPR016147">
    <property type="entry name" value="Pili_assmbl_chaperone_N"/>
</dbReference>
<keyword evidence="13" id="KW-1185">Reference proteome</keyword>
<dbReference type="InterPro" id="IPR016148">
    <property type="entry name" value="Pili_assmbl_chaperone_C"/>
</dbReference>
<feature type="chain" id="PRO_5046790040" evidence="9">
    <location>
        <begin position="20"/>
        <end position="246"/>
    </location>
</feature>
<evidence type="ECO:0000256" key="7">
    <source>
        <dbReference type="ARBA" id="ARBA00023319"/>
    </source>
</evidence>
<dbReference type="Gene3D" id="2.60.40.10">
    <property type="entry name" value="Immunoglobulins"/>
    <property type="match status" value="2"/>
</dbReference>
<dbReference type="InterPro" id="IPR008962">
    <property type="entry name" value="PapD-like_sf"/>
</dbReference>
<dbReference type="SUPFAM" id="SSF49584">
    <property type="entry name" value="Periplasmic chaperone C-domain"/>
    <property type="match status" value="1"/>
</dbReference>
<evidence type="ECO:0000256" key="2">
    <source>
        <dbReference type="ARBA" id="ARBA00007399"/>
    </source>
</evidence>
<dbReference type="InterPro" id="IPR001829">
    <property type="entry name" value="Pili_assmbl_chaperone_bac"/>
</dbReference>
<comment type="similarity">
    <text evidence="2 8">Belongs to the periplasmic pilus chaperone family.</text>
</comment>
<dbReference type="PROSITE" id="PS00635">
    <property type="entry name" value="PILI_CHAPERONE"/>
    <property type="match status" value="1"/>
</dbReference>
<reference evidence="12 13" key="1">
    <citation type="submission" date="2024-07" db="EMBL/GenBank/DDBJ databases">
        <authorList>
            <person name="Hebao G."/>
        </authorList>
    </citation>
    <scope>NUCLEOTIDE SEQUENCE [LARGE SCALE GENOMIC DNA]</scope>
    <source>
        <strain evidence="12 13">ACCC 02193</strain>
    </source>
</reference>
<dbReference type="PANTHER" id="PTHR30251">
    <property type="entry name" value="PILUS ASSEMBLY CHAPERONE"/>
    <property type="match status" value="1"/>
</dbReference>
<evidence type="ECO:0000313" key="12">
    <source>
        <dbReference type="EMBL" id="MEY8769856.1"/>
    </source>
</evidence>
<name>A0ABV4E4K2_9GAMM</name>
<evidence type="ECO:0000259" key="10">
    <source>
        <dbReference type="Pfam" id="PF00345"/>
    </source>
</evidence>
<dbReference type="EMBL" id="JBGFFX010000002">
    <property type="protein sequence ID" value="MEY8769856.1"/>
    <property type="molecule type" value="Genomic_DNA"/>
</dbReference>
<feature type="signal peptide" evidence="9">
    <location>
        <begin position="1"/>
        <end position="19"/>
    </location>
</feature>
<dbReference type="Proteomes" id="UP001565243">
    <property type="component" value="Unassembled WGS sequence"/>
</dbReference>
<protein>
    <submittedName>
        <fullName evidence="12">Molecular chaperone</fullName>
    </submittedName>
</protein>
<keyword evidence="7" id="KW-0393">Immunoglobulin domain</keyword>
<keyword evidence="4 9" id="KW-0732">Signal</keyword>
<evidence type="ECO:0000256" key="1">
    <source>
        <dbReference type="ARBA" id="ARBA00004418"/>
    </source>
</evidence>
<dbReference type="PANTHER" id="PTHR30251:SF2">
    <property type="entry name" value="FIMBRIAL CHAPERONE YADV-RELATED"/>
    <property type="match status" value="1"/>
</dbReference>
<dbReference type="InterPro" id="IPR018046">
    <property type="entry name" value="Pili_assmbl_chaperone_CS"/>
</dbReference>
<keyword evidence="6 8" id="KW-0143">Chaperone</keyword>
<dbReference type="SUPFAM" id="SSF49354">
    <property type="entry name" value="PapD-like"/>
    <property type="match status" value="1"/>
</dbReference>
<evidence type="ECO:0000259" key="11">
    <source>
        <dbReference type="Pfam" id="PF02753"/>
    </source>
</evidence>
<evidence type="ECO:0000256" key="3">
    <source>
        <dbReference type="ARBA" id="ARBA00022558"/>
    </source>
</evidence>
<feature type="domain" description="Pili assembly chaperone C-terminal" evidence="11">
    <location>
        <begin position="167"/>
        <end position="238"/>
    </location>
</feature>
<sequence>MKKFLLIIVCYVFSCAASANVIINSTRVIFPADAKSVSVQLINKSKEQHLVQAWIDDGRQNEKPENISTPFMVVPPVVKIQGNDGQVLRINHNDQVRTLAKDRESLYWLNVLDIPPVPKKLDAAANYMQVAIRSRIKIFWRPTGLKISPENIGRYLSLKRKNQNVCINNASPFYLTAIQLMRWDGKSTRVQQGKKQDNLISKTVSVPPFTCQPLDAGKVSASGGKYQLTYIDDYGSRVPVTIDLVK</sequence>
<dbReference type="InterPro" id="IPR050643">
    <property type="entry name" value="Periplasmic_pilus_chap"/>
</dbReference>
<organism evidence="12 13">
    <name type="scientific">Erwinia aeris</name>
    <dbReference type="NCBI Taxonomy" id="3239803"/>
    <lineage>
        <taxon>Bacteria</taxon>
        <taxon>Pseudomonadati</taxon>
        <taxon>Pseudomonadota</taxon>
        <taxon>Gammaproteobacteria</taxon>
        <taxon>Enterobacterales</taxon>
        <taxon>Erwiniaceae</taxon>
        <taxon>Erwinia</taxon>
    </lineage>
</organism>
<evidence type="ECO:0000256" key="8">
    <source>
        <dbReference type="RuleBase" id="RU003918"/>
    </source>
</evidence>
<feature type="domain" description="Pili assembly chaperone N-terminal" evidence="10">
    <location>
        <begin position="21"/>
        <end position="145"/>
    </location>
</feature>
<gene>
    <name evidence="12" type="ORF">AB6T85_05285</name>
</gene>
<accession>A0ABV4E4K2</accession>
<evidence type="ECO:0000256" key="5">
    <source>
        <dbReference type="ARBA" id="ARBA00022764"/>
    </source>
</evidence>
<keyword evidence="5" id="KW-0574">Periplasm</keyword>
<evidence type="ECO:0000256" key="9">
    <source>
        <dbReference type="SAM" id="SignalP"/>
    </source>
</evidence>
<evidence type="ECO:0000256" key="6">
    <source>
        <dbReference type="ARBA" id="ARBA00023186"/>
    </source>
</evidence>
<dbReference type="InterPro" id="IPR013783">
    <property type="entry name" value="Ig-like_fold"/>
</dbReference>
<dbReference type="RefSeq" id="WP_253454843.1">
    <property type="nucleotide sequence ID" value="NZ_JBGFFX010000002.1"/>
</dbReference>
<keyword evidence="3" id="KW-1029">Fimbrium biogenesis</keyword>
<evidence type="ECO:0000313" key="13">
    <source>
        <dbReference type="Proteomes" id="UP001565243"/>
    </source>
</evidence>
<dbReference type="InterPro" id="IPR036316">
    <property type="entry name" value="Pili_assmbl_chap_C_dom_sf"/>
</dbReference>
<dbReference type="PRINTS" id="PR00969">
    <property type="entry name" value="CHAPERONPILI"/>
</dbReference>
<evidence type="ECO:0000256" key="4">
    <source>
        <dbReference type="ARBA" id="ARBA00022729"/>
    </source>
</evidence>
<proteinExistence type="inferred from homology"/>
<dbReference type="Pfam" id="PF02753">
    <property type="entry name" value="PapD_C"/>
    <property type="match status" value="1"/>
</dbReference>
<comment type="subcellular location">
    <subcellularLocation>
        <location evidence="1 8">Periplasm</location>
    </subcellularLocation>
</comment>